<reference evidence="2" key="1">
    <citation type="submission" date="2022-11" db="EMBL/GenBank/DDBJ databases">
        <title>Minimal conservation of predation-associated metabolite biosynthetic gene clusters underscores biosynthetic potential of Myxococcota including descriptions for ten novel species: Archangium lansinium sp. nov., Myxococcus landrumus sp. nov., Nannocystis bai.</title>
        <authorList>
            <person name="Ahearne A."/>
            <person name="Stevens C."/>
            <person name="Phillips K."/>
        </authorList>
    </citation>
    <scope>NUCLEOTIDE SEQUENCE</scope>
    <source>
        <strain evidence="2">Na p29</strain>
    </source>
</reference>
<evidence type="ECO:0000256" key="1">
    <source>
        <dbReference type="SAM" id="MobiDB-lite"/>
    </source>
</evidence>
<name>A0A9X3EMH4_9BACT</name>
<feature type="region of interest" description="Disordered" evidence="1">
    <location>
        <begin position="1"/>
        <end position="33"/>
    </location>
</feature>
<feature type="compositionally biased region" description="Acidic residues" evidence="1">
    <location>
        <begin position="10"/>
        <end position="22"/>
    </location>
</feature>
<protein>
    <recommendedName>
        <fullName evidence="4">Recombinase A</fullName>
    </recommendedName>
</protein>
<evidence type="ECO:0008006" key="4">
    <source>
        <dbReference type="Google" id="ProtNLM"/>
    </source>
</evidence>
<sequence>MSHDGRGAEGVEEEERTGDELAEGTASEATESVASPASFVTLAAPGKLIEVSGGAAGARLTTAVALVRQAQLEGETTVWIQPAGGPLFPPDLADSGVDLDALIVIHIPEDRGPAGIARAAELLLRSGGYGLCVLDLSAPPPPRADASDKLPPEIDLSPRACPFGPVLAACTAAPGRLAWPVSRACTAAASSS</sequence>
<dbReference type="Gene3D" id="3.40.50.300">
    <property type="entry name" value="P-loop containing nucleotide triphosphate hydrolases"/>
    <property type="match status" value="1"/>
</dbReference>
<evidence type="ECO:0000313" key="3">
    <source>
        <dbReference type="Proteomes" id="UP001150924"/>
    </source>
</evidence>
<gene>
    <name evidence="2" type="ORF">OV079_12895</name>
</gene>
<dbReference type="RefSeq" id="WP_267768630.1">
    <property type="nucleotide sequence ID" value="NZ_JAPNKE010000002.1"/>
</dbReference>
<dbReference type="SUPFAM" id="SSF52540">
    <property type="entry name" value="P-loop containing nucleoside triphosphate hydrolases"/>
    <property type="match status" value="1"/>
</dbReference>
<comment type="caution">
    <text evidence="2">The sequence shown here is derived from an EMBL/GenBank/DDBJ whole genome shotgun (WGS) entry which is preliminary data.</text>
</comment>
<accession>A0A9X3EMH4</accession>
<dbReference type="AlphaFoldDB" id="A0A9X3EMH4"/>
<evidence type="ECO:0000313" key="2">
    <source>
        <dbReference type="EMBL" id="MCY1006440.1"/>
    </source>
</evidence>
<proteinExistence type="predicted"/>
<dbReference type="InterPro" id="IPR027417">
    <property type="entry name" value="P-loop_NTPase"/>
</dbReference>
<keyword evidence="3" id="KW-1185">Reference proteome</keyword>
<organism evidence="2 3">
    <name type="scientific">Nannocystis pusilla</name>
    <dbReference type="NCBI Taxonomy" id="889268"/>
    <lineage>
        <taxon>Bacteria</taxon>
        <taxon>Pseudomonadati</taxon>
        <taxon>Myxococcota</taxon>
        <taxon>Polyangia</taxon>
        <taxon>Nannocystales</taxon>
        <taxon>Nannocystaceae</taxon>
        <taxon>Nannocystis</taxon>
    </lineage>
</organism>
<dbReference type="EMBL" id="JAPNKE010000002">
    <property type="protein sequence ID" value="MCY1006440.1"/>
    <property type="molecule type" value="Genomic_DNA"/>
</dbReference>
<dbReference type="Proteomes" id="UP001150924">
    <property type="component" value="Unassembled WGS sequence"/>
</dbReference>